<evidence type="ECO:0000256" key="16">
    <source>
        <dbReference type="ARBA" id="ARBA00029570"/>
    </source>
</evidence>
<evidence type="ECO:0000256" key="17">
    <source>
        <dbReference type="ARBA" id="ARBA00030571"/>
    </source>
</evidence>
<evidence type="ECO:0000313" key="18">
    <source>
        <dbReference type="EMBL" id="MCQ5343352.1"/>
    </source>
</evidence>
<dbReference type="RefSeq" id="WP_062412298.1">
    <property type="nucleotide sequence ID" value="NZ_JAJCOC010000024.1"/>
</dbReference>
<keyword evidence="13 18" id="KW-0418">Kinase</keyword>
<protein>
    <recommendedName>
        <fullName evidence="16">Adenosylcobinamide kinase</fullName>
        <ecNumber evidence="8">2.7.1.156</ecNumber>
        <ecNumber evidence="9">2.7.7.62</ecNumber>
    </recommendedName>
    <alternativeName>
        <fullName evidence="17">Adenosylcobinamide-phosphate guanylyltransferase</fullName>
    </alternativeName>
</protein>
<keyword evidence="15" id="KW-0342">GTP-binding</keyword>
<comment type="catalytic activity">
    <reaction evidence="2">
        <text>adenosylcob(III)inamide phosphate + GTP + H(+) = adenosylcob(III)inamide-GDP + diphosphate</text>
        <dbReference type="Rhea" id="RHEA:22712"/>
        <dbReference type="ChEBI" id="CHEBI:15378"/>
        <dbReference type="ChEBI" id="CHEBI:33019"/>
        <dbReference type="ChEBI" id="CHEBI:37565"/>
        <dbReference type="ChEBI" id="CHEBI:58502"/>
        <dbReference type="ChEBI" id="CHEBI:60487"/>
        <dbReference type="EC" id="2.7.7.62"/>
    </reaction>
</comment>
<comment type="function">
    <text evidence="4">Catalyzes ATP-dependent phosphorylation of adenosylcobinamide and addition of GMP to adenosylcobinamide phosphate.</text>
</comment>
<evidence type="ECO:0000256" key="7">
    <source>
        <dbReference type="ARBA" id="ARBA00007490"/>
    </source>
</evidence>
<evidence type="ECO:0000256" key="5">
    <source>
        <dbReference type="ARBA" id="ARBA00004692"/>
    </source>
</evidence>
<name>A0ABT1SUE4_9FIRM</name>
<comment type="catalytic activity">
    <reaction evidence="3">
        <text>adenosylcob(III)inamide + GTP = adenosylcob(III)inamide phosphate + GDP + H(+)</text>
        <dbReference type="Rhea" id="RHEA:15765"/>
        <dbReference type="ChEBI" id="CHEBI:2480"/>
        <dbReference type="ChEBI" id="CHEBI:15378"/>
        <dbReference type="ChEBI" id="CHEBI:37565"/>
        <dbReference type="ChEBI" id="CHEBI:58189"/>
        <dbReference type="ChEBI" id="CHEBI:58502"/>
        <dbReference type="EC" id="2.7.1.156"/>
    </reaction>
</comment>
<comment type="caution">
    <text evidence="18">The sequence shown here is derived from an EMBL/GenBank/DDBJ whole genome shotgun (WGS) entry which is preliminary data.</text>
</comment>
<dbReference type="InterPro" id="IPR027417">
    <property type="entry name" value="P-loop_NTPase"/>
</dbReference>
<evidence type="ECO:0000313" key="19">
    <source>
        <dbReference type="Proteomes" id="UP001206692"/>
    </source>
</evidence>
<evidence type="ECO:0000256" key="3">
    <source>
        <dbReference type="ARBA" id="ARBA00001522"/>
    </source>
</evidence>
<dbReference type="EC" id="2.7.7.62" evidence="9"/>
<evidence type="ECO:0000256" key="14">
    <source>
        <dbReference type="ARBA" id="ARBA00022840"/>
    </source>
</evidence>
<dbReference type="PANTHER" id="PTHR34848:SF1">
    <property type="entry name" value="BIFUNCTIONAL ADENOSYLCOBALAMIN BIOSYNTHESIS PROTEIN COBU"/>
    <property type="match status" value="1"/>
</dbReference>
<dbReference type="EMBL" id="JANGEW010000021">
    <property type="protein sequence ID" value="MCQ5343352.1"/>
    <property type="molecule type" value="Genomic_DNA"/>
</dbReference>
<keyword evidence="19" id="KW-1185">Reference proteome</keyword>
<dbReference type="InterPro" id="IPR003203">
    <property type="entry name" value="CobU/CobP"/>
</dbReference>
<keyword evidence="12" id="KW-0547">Nucleotide-binding</keyword>
<dbReference type="Gene3D" id="3.40.50.300">
    <property type="entry name" value="P-loop containing nucleotide triphosphate hydrolases"/>
    <property type="match status" value="1"/>
</dbReference>
<dbReference type="Pfam" id="PF02283">
    <property type="entry name" value="CobU"/>
    <property type="match status" value="1"/>
</dbReference>
<comment type="pathway">
    <text evidence="6">Cofactor biosynthesis; adenosylcobalamin biosynthesis; adenosylcobalamin from cob(II)yrinate a,c-diamide: step 5/7.</text>
</comment>
<evidence type="ECO:0000256" key="6">
    <source>
        <dbReference type="ARBA" id="ARBA00005159"/>
    </source>
</evidence>
<dbReference type="GO" id="GO:0008820">
    <property type="term" value="F:cobinamide phosphate guanylyltransferase activity"/>
    <property type="evidence" value="ECO:0007669"/>
    <property type="project" value="UniProtKB-EC"/>
</dbReference>
<dbReference type="NCBIfam" id="NF004469">
    <property type="entry name" value="PRK05800.1"/>
    <property type="match status" value="1"/>
</dbReference>
<evidence type="ECO:0000256" key="10">
    <source>
        <dbReference type="ARBA" id="ARBA00022573"/>
    </source>
</evidence>
<evidence type="ECO:0000256" key="12">
    <source>
        <dbReference type="ARBA" id="ARBA00022741"/>
    </source>
</evidence>
<dbReference type="SUPFAM" id="SSF52540">
    <property type="entry name" value="P-loop containing nucleoside triphosphate hydrolases"/>
    <property type="match status" value="1"/>
</dbReference>
<evidence type="ECO:0000256" key="11">
    <source>
        <dbReference type="ARBA" id="ARBA00022679"/>
    </source>
</evidence>
<comment type="pathway">
    <text evidence="5">Cofactor biosynthesis; adenosylcobalamin biosynthesis; adenosylcobalamin from cob(II)yrinate a,c-diamide: step 6/7.</text>
</comment>
<proteinExistence type="inferred from homology"/>
<comment type="similarity">
    <text evidence="7">Belongs to the CobU/CobP family.</text>
</comment>
<dbReference type="CDD" id="cd00544">
    <property type="entry name" value="CobU"/>
    <property type="match status" value="1"/>
</dbReference>
<organism evidence="18 19">
    <name type="scientific">Megasphaera massiliensis</name>
    <dbReference type="NCBI Taxonomy" id="1232428"/>
    <lineage>
        <taxon>Bacteria</taxon>
        <taxon>Bacillati</taxon>
        <taxon>Bacillota</taxon>
        <taxon>Negativicutes</taxon>
        <taxon>Veillonellales</taxon>
        <taxon>Veillonellaceae</taxon>
        <taxon>Megasphaera</taxon>
    </lineage>
</organism>
<evidence type="ECO:0000256" key="15">
    <source>
        <dbReference type="ARBA" id="ARBA00023134"/>
    </source>
</evidence>
<evidence type="ECO:0000256" key="13">
    <source>
        <dbReference type="ARBA" id="ARBA00022777"/>
    </source>
</evidence>
<evidence type="ECO:0000256" key="1">
    <source>
        <dbReference type="ARBA" id="ARBA00000312"/>
    </source>
</evidence>
<reference evidence="18 19" key="1">
    <citation type="submission" date="2022-06" db="EMBL/GenBank/DDBJ databases">
        <title>Isolation of gut microbiota from human fecal samples.</title>
        <authorList>
            <person name="Pamer E.G."/>
            <person name="Barat B."/>
            <person name="Waligurski E."/>
            <person name="Medina S."/>
            <person name="Paddock L."/>
            <person name="Mostad J."/>
        </authorList>
    </citation>
    <scope>NUCLEOTIDE SEQUENCE [LARGE SCALE GENOMIC DNA]</scope>
    <source>
        <strain evidence="18 19">DFI.1.1</strain>
    </source>
</reference>
<evidence type="ECO:0000256" key="2">
    <source>
        <dbReference type="ARBA" id="ARBA00000711"/>
    </source>
</evidence>
<evidence type="ECO:0000256" key="4">
    <source>
        <dbReference type="ARBA" id="ARBA00003889"/>
    </source>
</evidence>
<evidence type="ECO:0000256" key="9">
    <source>
        <dbReference type="ARBA" id="ARBA00012523"/>
    </source>
</evidence>
<dbReference type="PANTHER" id="PTHR34848">
    <property type="match status" value="1"/>
</dbReference>
<dbReference type="Proteomes" id="UP001206692">
    <property type="component" value="Unassembled WGS sequence"/>
</dbReference>
<dbReference type="EC" id="2.7.1.156" evidence="8"/>
<dbReference type="GO" id="GO:0043752">
    <property type="term" value="F:adenosylcobinamide kinase activity"/>
    <property type="evidence" value="ECO:0007669"/>
    <property type="project" value="UniProtKB-EC"/>
</dbReference>
<comment type="catalytic activity">
    <reaction evidence="1">
        <text>adenosylcob(III)inamide + ATP = adenosylcob(III)inamide phosphate + ADP + H(+)</text>
        <dbReference type="Rhea" id="RHEA:15769"/>
        <dbReference type="ChEBI" id="CHEBI:2480"/>
        <dbReference type="ChEBI" id="CHEBI:15378"/>
        <dbReference type="ChEBI" id="CHEBI:30616"/>
        <dbReference type="ChEBI" id="CHEBI:58502"/>
        <dbReference type="ChEBI" id="CHEBI:456216"/>
        <dbReference type="EC" id="2.7.1.156"/>
    </reaction>
</comment>
<dbReference type="PIRSF" id="PIRSF006135">
    <property type="entry name" value="CobU"/>
    <property type="match status" value="1"/>
</dbReference>
<accession>A0ABT1SUE4</accession>
<gene>
    <name evidence="18" type="primary">cobU</name>
    <name evidence="18" type="ORF">NE675_10015</name>
</gene>
<keyword evidence="18" id="KW-0548">Nucleotidyltransferase</keyword>
<keyword evidence="10" id="KW-0169">Cobalamin biosynthesis</keyword>
<keyword evidence="14" id="KW-0067">ATP-binding</keyword>
<keyword evidence="11 18" id="KW-0808">Transferase</keyword>
<sequence>MGNSKIVLVTGGARSGKSDFAERYAAVLPGRHAYVATATVSDEEMARRIALHQKRRPASWATWEVPDHLPAVLGDLCQTADVVLVDCLTIYFSNYLWAHDGDDDETVIDGALAELRAIVKGFRKAGVTAVFVTNELGCGIVPMEQVSRLYRDLIGRINQEAAREADEVYVSVCGITTEWKHRAVILPEVKP</sequence>
<evidence type="ECO:0000256" key="8">
    <source>
        <dbReference type="ARBA" id="ARBA00012016"/>
    </source>
</evidence>